<accession>A0A6C0KUP3</accession>
<sequence>MQTLTNSALPVEKPACPPTCECCRGWTPASVEVFPPCIKCEKTTSLPDYLFQGVKTCWPCYIQAKADAEALRKSNIENELTCQCTKPLVNGACVLHGPLKKLCKCGAPAIEITDKGVECSICAEDLYA</sequence>
<dbReference type="AlphaFoldDB" id="A0A6C0KUP3"/>
<name>A0A6C0KUP3_9ZZZZ</name>
<organism evidence="1">
    <name type="scientific">viral metagenome</name>
    <dbReference type="NCBI Taxonomy" id="1070528"/>
    <lineage>
        <taxon>unclassified sequences</taxon>
        <taxon>metagenomes</taxon>
        <taxon>organismal metagenomes</taxon>
    </lineage>
</organism>
<proteinExistence type="predicted"/>
<protein>
    <submittedName>
        <fullName evidence="1">Uncharacterized protein</fullName>
    </submittedName>
</protein>
<dbReference type="EMBL" id="MN740992">
    <property type="protein sequence ID" value="QHU21685.1"/>
    <property type="molecule type" value="Genomic_DNA"/>
</dbReference>
<evidence type="ECO:0000313" key="1">
    <source>
        <dbReference type="EMBL" id="QHU21685.1"/>
    </source>
</evidence>
<reference evidence="1" key="1">
    <citation type="journal article" date="2020" name="Nature">
        <title>Giant virus diversity and host interactions through global metagenomics.</title>
        <authorList>
            <person name="Schulz F."/>
            <person name="Roux S."/>
            <person name="Paez-Espino D."/>
            <person name="Jungbluth S."/>
            <person name="Walsh D.A."/>
            <person name="Denef V.J."/>
            <person name="McMahon K.D."/>
            <person name="Konstantinidis K.T."/>
            <person name="Eloe-Fadrosh E.A."/>
            <person name="Kyrpides N.C."/>
            <person name="Woyke T."/>
        </authorList>
    </citation>
    <scope>NUCLEOTIDE SEQUENCE</scope>
    <source>
        <strain evidence="1">GVMAG-S-3300013286-35</strain>
    </source>
</reference>